<sequence length="205" mass="24088">MEIYAPNTLNRFLFRQDTRKYEFYHDPKQFFPDDMVHFESREFGGPSANRHAVMLNLLTTTWKCPSIFSTAWIRGAASLTARRRRSLASSLEQLEVLAHLTDYHVYWTLNAKKQFCAPTELGICLRPTANAETEETAGNDFRCIAFDNEKTRVCWIIAMRFAKYRKQLRENYRAFKNKQCEPTVSSKKYNYNLLSLATLWWSEAI</sequence>
<evidence type="ECO:0000313" key="1">
    <source>
        <dbReference type="Proteomes" id="UP000829291"/>
    </source>
</evidence>
<dbReference type="PANTHER" id="PTHR11243">
    <property type="entry name" value="GROWTH FACTOR RECEPTOR-BOUND PROTEIN"/>
    <property type="match status" value="1"/>
</dbReference>
<organism evidence="1 2">
    <name type="scientific">Neodiprion lecontei</name>
    <name type="common">Redheaded pine sawfly</name>
    <dbReference type="NCBI Taxonomy" id="441921"/>
    <lineage>
        <taxon>Eukaryota</taxon>
        <taxon>Metazoa</taxon>
        <taxon>Ecdysozoa</taxon>
        <taxon>Arthropoda</taxon>
        <taxon>Hexapoda</taxon>
        <taxon>Insecta</taxon>
        <taxon>Pterygota</taxon>
        <taxon>Neoptera</taxon>
        <taxon>Endopterygota</taxon>
        <taxon>Hymenoptera</taxon>
        <taxon>Tenthredinoidea</taxon>
        <taxon>Diprionidae</taxon>
        <taxon>Diprioninae</taxon>
        <taxon>Neodiprion</taxon>
    </lineage>
</organism>
<dbReference type="PANTHER" id="PTHR11243:SF38">
    <property type="entry name" value="GROWTH FACTOR RECEPTOR-BOUND PROTEIN 14-LIKE ISOFORM X1"/>
    <property type="match status" value="1"/>
</dbReference>
<reference evidence="2" key="1">
    <citation type="submission" date="2025-08" db="UniProtKB">
        <authorList>
            <consortium name="RefSeq"/>
        </authorList>
    </citation>
    <scope>IDENTIFICATION</scope>
    <source>
        <tissue evidence="2">Thorax and Abdomen</tissue>
    </source>
</reference>
<dbReference type="Gene3D" id="2.30.29.30">
    <property type="entry name" value="Pleckstrin-homology domain (PH domain)/Phosphotyrosine-binding domain (PTB)"/>
    <property type="match status" value="1"/>
</dbReference>
<keyword evidence="1" id="KW-1185">Reference proteome</keyword>
<accession>A0ABM3FQH2</accession>
<dbReference type="InterPro" id="IPR011993">
    <property type="entry name" value="PH-like_dom_sf"/>
</dbReference>
<dbReference type="RefSeq" id="XP_046590272.1">
    <property type="nucleotide sequence ID" value="XM_046734316.1"/>
</dbReference>
<dbReference type="InterPro" id="IPR039664">
    <property type="entry name" value="GRB/APBB1IP"/>
</dbReference>
<gene>
    <name evidence="2" type="primary">LOC124293452</name>
</gene>
<protein>
    <submittedName>
        <fullName evidence="2">Growth factor receptor-bound protein 10-like</fullName>
    </submittedName>
</protein>
<proteinExistence type="predicted"/>
<evidence type="ECO:0000313" key="2">
    <source>
        <dbReference type="RefSeq" id="XP_046590272.1"/>
    </source>
</evidence>
<dbReference type="GeneID" id="124293452"/>
<name>A0ABM3FQH2_NEOLC</name>
<dbReference type="Proteomes" id="UP000829291">
    <property type="component" value="Chromosome 3"/>
</dbReference>